<reference evidence="2 3" key="1">
    <citation type="submission" date="2018-08" db="EMBL/GenBank/DDBJ databases">
        <title>Genomic investigation of the strawberry pathogen Phytophthora fragariae indicates pathogenicity is determined by transcriptional variation in three key races.</title>
        <authorList>
            <person name="Adams T.M."/>
            <person name="Armitage A.D."/>
            <person name="Sobczyk M.K."/>
            <person name="Bates H.J."/>
            <person name="Dunwell J.M."/>
            <person name="Nellist C.F."/>
            <person name="Harrison R.J."/>
        </authorList>
    </citation>
    <scope>NUCLEOTIDE SEQUENCE [LARGE SCALE GENOMIC DNA]</scope>
    <source>
        <strain evidence="2 3">NOV-71</strain>
    </source>
</reference>
<proteinExistence type="predicted"/>
<dbReference type="EMBL" id="QXFZ01002392">
    <property type="protein sequence ID" value="KAE9077577.1"/>
    <property type="molecule type" value="Genomic_DNA"/>
</dbReference>
<sequence>MASVSVPPSTPLALLSFTLKLAANAAVRKSPSPSRPHNRSPTATPWPNSPSSRSRTPSSPSASSAACAASAR</sequence>
<name>A0A6A3QJB4_9STRA</name>
<evidence type="ECO:0000313" key="3">
    <source>
        <dbReference type="Proteomes" id="UP000441208"/>
    </source>
</evidence>
<protein>
    <submittedName>
        <fullName evidence="2">Uncharacterized protein</fullName>
    </submittedName>
</protein>
<gene>
    <name evidence="2" type="ORF">PF007_g24188</name>
</gene>
<feature type="region of interest" description="Disordered" evidence="1">
    <location>
        <begin position="25"/>
        <end position="72"/>
    </location>
</feature>
<evidence type="ECO:0000256" key="1">
    <source>
        <dbReference type="SAM" id="MobiDB-lite"/>
    </source>
</evidence>
<dbReference type="Proteomes" id="UP000441208">
    <property type="component" value="Unassembled WGS sequence"/>
</dbReference>
<dbReference type="AlphaFoldDB" id="A0A6A3QJB4"/>
<comment type="caution">
    <text evidence="2">The sequence shown here is derived from an EMBL/GenBank/DDBJ whole genome shotgun (WGS) entry which is preliminary data.</text>
</comment>
<accession>A0A6A3QJB4</accession>
<evidence type="ECO:0000313" key="2">
    <source>
        <dbReference type="EMBL" id="KAE9077577.1"/>
    </source>
</evidence>
<feature type="compositionally biased region" description="Low complexity" evidence="1">
    <location>
        <begin position="49"/>
        <end position="72"/>
    </location>
</feature>
<organism evidence="2 3">
    <name type="scientific">Phytophthora fragariae</name>
    <dbReference type="NCBI Taxonomy" id="53985"/>
    <lineage>
        <taxon>Eukaryota</taxon>
        <taxon>Sar</taxon>
        <taxon>Stramenopiles</taxon>
        <taxon>Oomycota</taxon>
        <taxon>Peronosporomycetes</taxon>
        <taxon>Peronosporales</taxon>
        <taxon>Peronosporaceae</taxon>
        <taxon>Phytophthora</taxon>
    </lineage>
</organism>